<dbReference type="CDD" id="cd16922">
    <property type="entry name" value="HATPase_EvgS-ArcB-TorS-like"/>
    <property type="match status" value="1"/>
</dbReference>
<keyword evidence="8" id="KW-0902">Two-component regulatory system</keyword>
<dbReference type="Pfam" id="PF01627">
    <property type="entry name" value="Hpt"/>
    <property type="match status" value="1"/>
</dbReference>
<dbReference type="InterPro" id="IPR008207">
    <property type="entry name" value="Sig_transdc_His_kin_Hpt_dom"/>
</dbReference>
<gene>
    <name evidence="17" type="ORF">SAMN05421779_105177</name>
</gene>
<dbReference type="InterPro" id="IPR001789">
    <property type="entry name" value="Sig_transdc_resp-reg_receiver"/>
</dbReference>
<dbReference type="Pfam" id="PF00512">
    <property type="entry name" value="HisKA"/>
    <property type="match status" value="1"/>
</dbReference>
<dbReference type="InterPro" id="IPR035965">
    <property type="entry name" value="PAS-like_dom_sf"/>
</dbReference>
<evidence type="ECO:0000256" key="2">
    <source>
        <dbReference type="ARBA" id="ARBA00012438"/>
    </source>
</evidence>
<dbReference type="InterPro" id="IPR003594">
    <property type="entry name" value="HATPase_dom"/>
</dbReference>
<feature type="modified residue" description="4-aspartylphosphate" evidence="12">
    <location>
        <position position="694"/>
    </location>
</feature>
<evidence type="ECO:0000256" key="3">
    <source>
        <dbReference type="ARBA" id="ARBA00022553"/>
    </source>
</evidence>
<dbReference type="SMART" id="SM00388">
    <property type="entry name" value="HisKA"/>
    <property type="match status" value="1"/>
</dbReference>
<dbReference type="Pfam" id="PF02518">
    <property type="entry name" value="HATPase_c"/>
    <property type="match status" value="1"/>
</dbReference>
<dbReference type="SUPFAM" id="SSF55785">
    <property type="entry name" value="PYP-like sensor domain (PAS domain)"/>
    <property type="match status" value="1"/>
</dbReference>
<evidence type="ECO:0000313" key="17">
    <source>
        <dbReference type="EMBL" id="SIS98653.1"/>
    </source>
</evidence>
<dbReference type="InterPro" id="IPR036641">
    <property type="entry name" value="HPT_dom_sf"/>
</dbReference>
<dbReference type="Pfam" id="PF00072">
    <property type="entry name" value="Response_reg"/>
    <property type="match status" value="1"/>
</dbReference>
<dbReference type="CDD" id="cd00130">
    <property type="entry name" value="PAS"/>
    <property type="match status" value="1"/>
</dbReference>
<keyword evidence="5" id="KW-0547">Nucleotide-binding</keyword>
<dbReference type="PANTHER" id="PTHR45339">
    <property type="entry name" value="HYBRID SIGNAL TRANSDUCTION HISTIDINE KINASE J"/>
    <property type="match status" value="1"/>
</dbReference>
<protein>
    <recommendedName>
        <fullName evidence="10">Sensory/regulatory protein RpfC</fullName>
        <ecNumber evidence="2">2.7.13.3</ecNumber>
    </recommendedName>
</protein>
<dbReference type="SMART" id="SM00387">
    <property type="entry name" value="HATPase_c"/>
    <property type="match status" value="1"/>
</dbReference>
<comment type="caution">
    <text evidence="12">Lacks conserved residue(s) required for the propagation of feature annotation.</text>
</comment>
<feature type="domain" description="Histidine kinase" evidence="13">
    <location>
        <begin position="249"/>
        <end position="480"/>
    </location>
</feature>
<evidence type="ECO:0000256" key="10">
    <source>
        <dbReference type="ARBA" id="ARBA00068150"/>
    </source>
</evidence>
<keyword evidence="4" id="KW-0808">Transferase</keyword>
<reference evidence="17 18" key="1">
    <citation type="submission" date="2017-01" db="EMBL/GenBank/DDBJ databases">
        <authorList>
            <person name="Mah S.A."/>
            <person name="Swanson W.J."/>
            <person name="Moy G.W."/>
            <person name="Vacquier V.D."/>
        </authorList>
    </citation>
    <scope>NUCLEOTIDE SEQUENCE [LARGE SCALE GENOMIC DNA]</scope>
    <source>
        <strain evidence="17 18">DSM 11589</strain>
    </source>
</reference>
<dbReference type="Proteomes" id="UP000185678">
    <property type="component" value="Unassembled WGS sequence"/>
</dbReference>
<dbReference type="FunFam" id="3.30.565.10:FF:000010">
    <property type="entry name" value="Sensor histidine kinase RcsC"/>
    <property type="match status" value="1"/>
</dbReference>
<evidence type="ECO:0000256" key="5">
    <source>
        <dbReference type="ARBA" id="ARBA00022741"/>
    </source>
</evidence>
<dbReference type="InterPro" id="IPR036890">
    <property type="entry name" value="HATPase_C_sf"/>
</dbReference>
<dbReference type="STRING" id="80876.SAMN05421779_105177"/>
<dbReference type="InterPro" id="IPR036097">
    <property type="entry name" value="HisK_dim/P_sf"/>
</dbReference>
<dbReference type="InterPro" id="IPR003661">
    <property type="entry name" value="HisK_dim/P_dom"/>
</dbReference>
<keyword evidence="6 17" id="KW-0418">Kinase</keyword>
<dbReference type="Gene3D" id="1.20.120.160">
    <property type="entry name" value="HPT domain"/>
    <property type="match status" value="1"/>
</dbReference>
<evidence type="ECO:0000256" key="9">
    <source>
        <dbReference type="ARBA" id="ARBA00064003"/>
    </source>
</evidence>
<evidence type="ECO:0000256" key="7">
    <source>
        <dbReference type="ARBA" id="ARBA00022840"/>
    </source>
</evidence>
<dbReference type="Pfam" id="PF13188">
    <property type="entry name" value="PAS_8"/>
    <property type="match status" value="1"/>
</dbReference>
<dbReference type="EC" id="2.7.13.3" evidence="2"/>
<dbReference type="Gene3D" id="3.30.565.10">
    <property type="entry name" value="Histidine kinase-like ATPase, C-terminal domain"/>
    <property type="match status" value="1"/>
</dbReference>
<dbReference type="FunFam" id="1.10.287.130:FF:000002">
    <property type="entry name" value="Two-component osmosensing histidine kinase"/>
    <property type="match status" value="1"/>
</dbReference>
<sequence length="950" mass="102163">MPVPYPLVCLDQDQDVLDRLRVRLSEGVPTHPLFPASDLPGLRACTRQHPLQGCTVALLCTGAQVPPSLTADALTALRGTIPQVVHVPLASAPESWIPSIQAAIGTAGQLAALYTDHRRSQAFLQRIPDGILTLDAIGRILSANPVAQRLLGLGPNGSYHGQDALRWLPFDDLPAILGSPSGMCLLNGRRPDGSVIPLEASVFEAWDGEQQVVSVILRDRSEQIRADRLAQEKERAEQQAAAKTSFLATMSHEIRTPMNGVLGTLELLEATGLSSEQSGLLRICEDSAHYLLTIIDDILDFSKIDAGKLLFDEAPTSLDEVVFSVAELLSSRAWGKDLELVTFVDNALPHEVQIDSARLRQILINLVGNAIKFTHQGQVSVRVRPVRQEHGQSADPGDSDHLCRVRFEVTDTGIGLDHDQVSRLFRPFEQAEAGTTRRFGGTGLGLAISRRLVEMMAGEIGVNAMPGQGSTFWFELPLPVITPPQPRLRLSPVRLLLVAANPIFRDAMERGLAGAGARVDTVDSVSDAIALARQTDDDPYALMVVEDGCAASHGAYSGQASLRDPALGALPVLLMARRDRGPITTVLSRTGADYGLSRPTRPGLLIKTVAVAIGQHPPSLLEEDQRAARASAWYDDTALRFGGGAVLVAEDTPTSQLVVTKMLQRMGIDPVVVDNGLQAWDVLRHQPFDLLITDGHMPELDGFQLAARLRAAEAAGACFSTSEGAALPIVALSAGVTEEEKAHCQAVGMNGFLAKPVESQKLRKALLTFMPAHWHPVATADEHTPPLSPYRQTAARCGQPIAITLPRDQAPAAVAPPQPIPASQGDVLKTDLYHELFGSITDDVLTLLGGFLSSAEQLRHDIDLHLEQQDSTALARTAHRLAGAALTAGAIELGTLCQRLESALKADASWSTIRTQTEQVAPSLARVRSAINALSEPPAKPQEKRRNHFS</sequence>
<evidence type="ECO:0000259" key="13">
    <source>
        <dbReference type="PROSITE" id="PS50109"/>
    </source>
</evidence>
<dbReference type="EMBL" id="FTOA01000005">
    <property type="protein sequence ID" value="SIS98653.1"/>
    <property type="molecule type" value="Genomic_DNA"/>
</dbReference>
<evidence type="ECO:0000259" key="15">
    <source>
        <dbReference type="PROSITE" id="PS50112"/>
    </source>
</evidence>
<dbReference type="InterPro" id="IPR004358">
    <property type="entry name" value="Sig_transdc_His_kin-like_C"/>
</dbReference>
<evidence type="ECO:0000256" key="11">
    <source>
        <dbReference type="PROSITE-ProRule" id="PRU00110"/>
    </source>
</evidence>
<dbReference type="Gene3D" id="3.30.450.20">
    <property type="entry name" value="PAS domain"/>
    <property type="match status" value="1"/>
</dbReference>
<dbReference type="SUPFAM" id="SSF47384">
    <property type="entry name" value="Homodimeric domain of signal transducing histidine kinase"/>
    <property type="match status" value="1"/>
</dbReference>
<dbReference type="SMART" id="SM00448">
    <property type="entry name" value="REC"/>
    <property type="match status" value="1"/>
</dbReference>
<feature type="domain" description="HPt" evidence="16">
    <location>
        <begin position="840"/>
        <end position="934"/>
    </location>
</feature>
<dbReference type="Gene3D" id="1.10.287.130">
    <property type="match status" value="1"/>
</dbReference>
<dbReference type="SUPFAM" id="SSF47226">
    <property type="entry name" value="Histidine-containing phosphotransfer domain, HPT domain"/>
    <property type="match status" value="1"/>
</dbReference>
<feature type="domain" description="Response regulatory" evidence="14">
    <location>
        <begin position="645"/>
        <end position="770"/>
    </location>
</feature>
<dbReference type="InterPro" id="IPR005467">
    <property type="entry name" value="His_kinase_dom"/>
</dbReference>
<comment type="catalytic activity">
    <reaction evidence="1">
        <text>ATP + protein L-histidine = ADP + protein N-phospho-L-histidine.</text>
        <dbReference type="EC" id="2.7.13.3"/>
    </reaction>
</comment>
<dbReference type="CDD" id="cd00082">
    <property type="entry name" value="HisKA"/>
    <property type="match status" value="1"/>
</dbReference>
<evidence type="ECO:0000256" key="12">
    <source>
        <dbReference type="PROSITE-ProRule" id="PRU00169"/>
    </source>
</evidence>
<dbReference type="GO" id="GO:0005524">
    <property type="term" value="F:ATP binding"/>
    <property type="evidence" value="ECO:0007669"/>
    <property type="project" value="UniProtKB-KW"/>
</dbReference>
<accession>A0A1N7NJQ7</accession>
<feature type="domain" description="PAS" evidence="15">
    <location>
        <begin position="116"/>
        <end position="156"/>
    </location>
</feature>
<feature type="domain" description="Response regulatory" evidence="14">
    <location>
        <begin position="494"/>
        <end position="613"/>
    </location>
</feature>
<evidence type="ECO:0000256" key="1">
    <source>
        <dbReference type="ARBA" id="ARBA00000085"/>
    </source>
</evidence>
<dbReference type="GO" id="GO:0005886">
    <property type="term" value="C:plasma membrane"/>
    <property type="evidence" value="ECO:0007669"/>
    <property type="project" value="UniProtKB-SubCell"/>
</dbReference>
<organism evidence="17 18">
    <name type="scientific">Insolitispirillum peregrinum</name>
    <dbReference type="NCBI Taxonomy" id="80876"/>
    <lineage>
        <taxon>Bacteria</taxon>
        <taxon>Pseudomonadati</taxon>
        <taxon>Pseudomonadota</taxon>
        <taxon>Alphaproteobacteria</taxon>
        <taxon>Rhodospirillales</taxon>
        <taxon>Novispirillaceae</taxon>
        <taxon>Insolitispirillum</taxon>
    </lineage>
</organism>
<dbReference type="PROSITE" id="PS50894">
    <property type="entry name" value="HPT"/>
    <property type="match status" value="1"/>
</dbReference>
<dbReference type="SMART" id="SM00073">
    <property type="entry name" value="HPT"/>
    <property type="match status" value="1"/>
</dbReference>
<dbReference type="RefSeq" id="WP_076401101.1">
    <property type="nucleotide sequence ID" value="NZ_FTOA01000005.1"/>
</dbReference>
<keyword evidence="7" id="KW-0067">ATP-binding</keyword>
<dbReference type="GO" id="GO:0000155">
    <property type="term" value="F:phosphorelay sensor kinase activity"/>
    <property type="evidence" value="ECO:0007669"/>
    <property type="project" value="InterPro"/>
</dbReference>
<name>A0A1N7NJQ7_9PROT</name>
<dbReference type="PROSITE" id="PS50109">
    <property type="entry name" value="HIS_KIN"/>
    <property type="match status" value="1"/>
</dbReference>
<dbReference type="SUPFAM" id="SSF55874">
    <property type="entry name" value="ATPase domain of HSP90 chaperone/DNA topoisomerase II/histidine kinase"/>
    <property type="match status" value="1"/>
</dbReference>
<dbReference type="PANTHER" id="PTHR45339:SF5">
    <property type="entry name" value="HISTIDINE KINASE"/>
    <property type="match status" value="1"/>
</dbReference>
<evidence type="ECO:0000259" key="16">
    <source>
        <dbReference type="PROSITE" id="PS50894"/>
    </source>
</evidence>
<evidence type="ECO:0000256" key="6">
    <source>
        <dbReference type="ARBA" id="ARBA00022777"/>
    </source>
</evidence>
<evidence type="ECO:0000256" key="8">
    <source>
        <dbReference type="ARBA" id="ARBA00023012"/>
    </source>
</evidence>
<evidence type="ECO:0000256" key="4">
    <source>
        <dbReference type="ARBA" id="ARBA00022679"/>
    </source>
</evidence>
<dbReference type="InterPro" id="IPR011006">
    <property type="entry name" value="CheY-like_superfamily"/>
</dbReference>
<proteinExistence type="predicted"/>
<dbReference type="CDD" id="cd17546">
    <property type="entry name" value="REC_hyHK_CKI1_RcsC-like"/>
    <property type="match status" value="1"/>
</dbReference>
<keyword evidence="18" id="KW-1185">Reference proteome</keyword>
<keyword evidence="3 12" id="KW-0597">Phosphoprotein</keyword>
<evidence type="ECO:0000313" key="18">
    <source>
        <dbReference type="Proteomes" id="UP000185678"/>
    </source>
</evidence>
<dbReference type="PROSITE" id="PS50110">
    <property type="entry name" value="RESPONSE_REGULATORY"/>
    <property type="match status" value="2"/>
</dbReference>
<evidence type="ECO:0000259" key="14">
    <source>
        <dbReference type="PROSITE" id="PS50110"/>
    </source>
</evidence>
<dbReference type="PROSITE" id="PS50112">
    <property type="entry name" value="PAS"/>
    <property type="match status" value="1"/>
</dbReference>
<comment type="subunit">
    <text evidence="9">At low DSF concentrations, interacts with RpfF.</text>
</comment>
<dbReference type="AlphaFoldDB" id="A0A1N7NJQ7"/>
<dbReference type="SUPFAM" id="SSF52172">
    <property type="entry name" value="CheY-like"/>
    <property type="match status" value="2"/>
</dbReference>
<dbReference type="PRINTS" id="PR00344">
    <property type="entry name" value="BCTRLSENSOR"/>
</dbReference>
<dbReference type="InterPro" id="IPR000014">
    <property type="entry name" value="PAS"/>
</dbReference>
<dbReference type="Gene3D" id="3.40.50.2300">
    <property type="match status" value="2"/>
</dbReference>
<feature type="modified residue" description="Phosphohistidine" evidence="11">
    <location>
        <position position="879"/>
    </location>
</feature>